<dbReference type="PANTHER" id="PTHR10851:SF0">
    <property type="entry name" value="PYRIDOXINE-5'-PHOSPHATE OXIDASE"/>
    <property type="match status" value="1"/>
</dbReference>
<reference evidence="8 9" key="1">
    <citation type="submission" date="2018-06" db="EMBL/GenBank/DDBJ databases">
        <authorList>
            <consortium name="Pathogen Informatics"/>
            <person name="Doyle S."/>
        </authorList>
    </citation>
    <scope>NUCLEOTIDE SEQUENCE [LARGE SCALE GENOMIC DNA]</scope>
    <source>
        <strain evidence="8 9">NCTC12272</strain>
    </source>
</reference>
<dbReference type="RefSeq" id="WP_027222713.1">
    <property type="nucleotide sequence ID" value="NZ_CAAAIJ010000002.1"/>
</dbReference>
<dbReference type="GO" id="GO:0008615">
    <property type="term" value="P:pyridoxine biosynthetic process"/>
    <property type="evidence" value="ECO:0007669"/>
    <property type="project" value="InterPro"/>
</dbReference>
<evidence type="ECO:0000313" key="9">
    <source>
        <dbReference type="Proteomes" id="UP000249566"/>
    </source>
</evidence>
<protein>
    <submittedName>
        <fullName evidence="8">Pyridoxamine 5'-phosphate oxidase</fullName>
        <ecNumber evidence="8">1.4.3.5</ecNumber>
    </submittedName>
</protein>
<dbReference type="InterPro" id="IPR019576">
    <property type="entry name" value="Pyridoxamine_oxidase_dimer_C"/>
</dbReference>
<dbReference type="InterPro" id="IPR011576">
    <property type="entry name" value="Pyridox_Oxase_N"/>
</dbReference>
<dbReference type="PIRSF" id="PIRSF000190">
    <property type="entry name" value="Pyd_amn-ph_oxd"/>
    <property type="match status" value="1"/>
</dbReference>
<feature type="domain" description="Pyridoxine 5'-phosphate oxidase dimerisation C-terminal" evidence="7">
    <location>
        <begin position="151"/>
        <end position="192"/>
    </location>
</feature>
<dbReference type="EC" id="1.4.3.5" evidence="8"/>
<dbReference type="Pfam" id="PF01243">
    <property type="entry name" value="PNPOx_N"/>
    <property type="match status" value="1"/>
</dbReference>
<dbReference type="AlphaFoldDB" id="A0AAX2IZV5"/>
<evidence type="ECO:0000256" key="5">
    <source>
        <dbReference type="PIRSR" id="PIRSR000190-2"/>
    </source>
</evidence>
<dbReference type="GO" id="GO:0004733">
    <property type="term" value="F:pyridoxamine phosphate oxidase activity"/>
    <property type="evidence" value="ECO:0007669"/>
    <property type="project" value="UniProtKB-EC"/>
</dbReference>
<dbReference type="EMBL" id="LS483412">
    <property type="protein sequence ID" value="SQG91447.1"/>
    <property type="molecule type" value="Genomic_DNA"/>
</dbReference>
<dbReference type="InterPro" id="IPR012349">
    <property type="entry name" value="Split_barrel_FMN-bd"/>
</dbReference>
<keyword evidence="4 8" id="KW-0560">Oxidoreductase</keyword>
<evidence type="ECO:0000313" key="8">
    <source>
        <dbReference type="EMBL" id="SQG91447.1"/>
    </source>
</evidence>
<feature type="domain" description="Pyridoxamine 5'-phosphate oxidase N-terminal" evidence="6">
    <location>
        <begin position="12"/>
        <end position="130"/>
    </location>
</feature>
<proteinExistence type="inferred from homology"/>
<evidence type="ECO:0000256" key="1">
    <source>
        <dbReference type="ARBA" id="ARBA00007301"/>
    </source>
</evidence>
<dbReference type="SUPFAM" id="SSF50475">
    <property type="entry name" value="FMN-binding split barrel"/>
    <property type="match status" value="1"/>
</dbReference>
<name>A0AAX2IZV5_LEGPN</name>
<evidence type="ECO:0000256" key="2">
    <source>
        <dbReference type="ARBA" id="ARBA00022630"/>
    </source>
</evidence>
<dbReference type="NCBIfam" id="NF004231">
    <property type="entry name" value="PRK05679.1"/>
    <property type="match status" value="1"/>
</dbReference>
<dbReference type="InterPro" id="IPR000659">
    <property type="entry name" value="Pyridox_Oxase"/>
</dbReference>
<accession>A0AAX2IZV5</accession>
<organism evidence="8 9">
    <name type="scientific">Legionella pneumophila subsp. pascullei</name>
    <dbReference type="NCBI Taxonomy" id="91890"/>
    <lineage>
        <taxon>Bacteria</taxon>
        <taxon>Pseudomonadati</taxon>
        <taxon>Pseudomonadota</taxon>
        <taxon>Gammaproteobacteria</taxon>
        <taxon>Legionellales</taxon>
        <taxon>Legionellaceae</taxon>
        <taxon>Legionella</taxon>
    </lineage>
</organism>
<dbReference type="Gene3D" id="2.30.110.10">
    <property type="entry name" value="Electron Transport, Fmn-binding Protein, Chain A"/>
    <property type="match status" value="1"/>
</dbReference>
<dbReference type="Proteomes" id="UP000249566">
    <property type="component" value="Chromosome 1"/>
</dbReference>
<dbReference type="Pfam" id="PF10590">
    <property type="entry name" value="PNP_phzG_C"/>
    <property type="match status" value="1"/>
</dbReference>
<feature type="binding site" evidence="5">
    <location>
        <begin position="53"/>
        <end position="54"/>
    </location>
    <ligand>
        <name>FMN</name>
        <dbReference type="ChEBI" id="CHEBI:58210"/>
    </ligand>
</feature>
<evidence type="ECO:0000259" key="6">
    <source>
        <dbReference type="Pfam" id="PF01243"/>
    </source>
</evidence>
<keyword evidence="3 5" id="KW-0288">FMN</keyword>
<dbReference type="GO" id="GO:0010181">
    <property type="term" value="F:FMN binding"/>
    <property type="evidence" value="ECO:0007669"/>
    <property type="project" value="InterPro"/>
</dbReference>
<feature type="binding site" evidence="5">
    <location>
        <position position="59"/>
    </location>
    <ligand>
        <name>FMN</name>
        <dbReference type="ChEBI" id="CHEBI:58210"/>
    </ligand>
</feature>
<evidence type="ECO:0000256" key="4">
    <source>
        <dbReference type="ARBA" id="ARBA00023002"/>
    </source>
</evidence>
<sequence length="192" mass="22546">MPIKRLEQWIKEEKDKGAPNPQQAILSTATTEGIPHSRVVAIREITPQGILFFTQKGTRKVTEIAENPRVSLLFWFELMQREVILEALIEALTEEENKAYWSSYPRIAQLRFLAYAPTSSQPIDSKQILEDKKYRIEQDYKDQDLPYTSLYCGYRIIPTKFTFYQYRTDELSDVSQYNLQENGQWQKQVISP</sequence>
<dbReference type="PANTHER" id="PTHR10851">
    <property type="entry name" value="PYRIDOXINE-5-PHOSPHATE OXIDASE"/>
    <property type="match status" value="1"/>
</dbReference>
<comment type="similarity">
    <text evidence="1">Belongs to the pyridoxamine 5'-phosphate oxidase family.</text>
</comment>
<gene>
    <name evidence="8" type="primary">pdxH_3</name>
    <name evidence="8" type="ORF">NCTC12272_02661</name>
</gene>
<comment type="cofactor">
    <cofactor evidence="5">
        <name>FMN</name>
        <dbReference type="ChEBI" id="CHEBI:58210"/>
    </cofactor>
    <text evidence="5">Binds 1 FMN per subunit.</text>
</comment>
<keyword evidence="2" id="KW-0285">Flavoprotein</keyword>
<evidence type="ECO:0000259" key="7">
    <source>
        <dbReference type="Pfam" id="PF10590"/>
    </source>
</evidence>
<feature type="binding site" evidence="5">
    <location>
        <position position="60"/>
    </location>
    <ligand>
        <name>FMN</name>
        <dbReference type="ChEBI" id="CHEBI:58210"/>
    </ligand>
</feature>
<evidence type="ECO:0000256" key="3">
    <source>
        <dbReference type="ARBA" id="ARBA00022643"/>
    </source>
</evidence>